<comment type="caution">
    <text evidence="1">The sequence shown here is derived from an EMBL/GenBank/DDBJ whole genome shotgun (WGS) entry which is preliminary data.</text>
</comment>
<reference evidence="1 2" key="1">
    <citation type="submission" date="2020-02" db="EMBL/GenBank/DDBJ databases">
        <title>Draft genome sequence of two Spirosoma agri KCTC 52727 and Spirosoma terrae KCTC 52035.</title>
        <authorList>
            <person name="Rojas J."/>
            <person name="Ambika Manirajan B."/>
            <person name="Suarez C."/>
            <person name="Ratering S."/>
            <person name="Schnell S."/>
        </authorList>
    </citation>
    <scope>NUCLEOTIDE SEQUENCE [LARGE SCALE GENOMIC DNA]</scope>
    <source>
        <strain evidence="1 2">KCTC 52035</strain>
    </source>
</reference>
<accession>A0A6L9LKB9</accession>
<dbReference type="RefSeq" id="WP_163955381.1">
    <property type="nucleotide sequence ID" value="NZ_JAAFZH010000026.1"/>
</dbReference>
<keyword evidence="2" id="KW-1185">Reference proteome</keyword>
<name>A0A6L9LKB9_9BACT</name>
<gene>
    <name evidence="1" type="ORF">GK108_30495</name>
</gene>
<dbReference type="EMBL" id="JAAFZH010000026">
    <property type="protein sequence ID" value="NDU99248.1"/>
    <property type="molecule type" value="Genomic_DNA"/>
</dbReference>
<evidence type="ECO:0000313" key="2">
    <source>
        <dbReference type="Proteomes" id="UP000474175"/>
    </source>
</evidence>
<organism evidence="1 2">
    <name type="scientific">Spirosoma terrae</name>
    <dbReference type="NCBI Taxonomy" id="1968276"/>
    <lineage>
        <taxon>Bacteria</taxon>
        <taxon>Pseudomonadati</taxon>
        <taxon>Bacteroidota</taxon>
        <taxon>Cytophagia</taxon>
        <taxon>Cytophagales</taxon>
        <taxon>Cytophagaceae</taxon>
        <taxon>Spirosoma</taxon>
    </lineage>
</organism>
<dbReference type="Proteomes" id="UP000474175">
    <property type="component" value="Unassembled WGS sequence"/>
</dbReference>
<dbReference type="AlphaFoldDB" id="A0A6L9LKB9"/>
<sequence>METLDVDNIKYYPDKFYICLDGFDLNRINSFLSDGNFNEQHSIFIHEYYHYLTNVATYAGVRQFNGNFIDKYKIINNVLSKHQLNAFPLKANQYEDCQELIENNRLLDEILKEDDLDRNLIKETDEAPLKSFEIANIRIIKKAYGSGTRDIVEIEITGLLTRHRFILSLGALDEFFSSTIDEFMIEYGYSIVDPRAYNKRPFYPYRVYDKIISYYLEERFSSLEKILLIYVSLNSNNPPVHLVNILSKIQIDGYDIFSQDPEKYINKHIENPTNNNYLLNVIDLFAKQASLQGRNYLSKAINYFYDIFYMATSIKKNDYFFFIRPFIAQENKEEFLNALSRIVNIFTPPVMLVSKEFHVIDKLTDYGDSVTVLIASHEIIESLKNNRLAKRLYKNKYLYPDKDLESDNIETFEDLPKKGNSFQIALNELGLFELYINEKNHKDI</sequence>
<evidence type="ECO:0000313" key="1">
    <source>
        <dbReference type="EMBL" id="NDU99248.1"/>
    </source>
</evidence>
<proteinExistence type="predicted"/>
<protein>
    <submittedName>
        <fullName evidence="1">Uncharacterized protein</fullName>
    </submittedName>
</protein>